<dbReference type="PRINTS" id="PR00081">
    <property type="entry name" value="GDHRDH"/>
</dbReference>
<dbReference type="PRINTS" id="PR00080">
    <property type="entry name" value="SDRFAMILY"/>
</dbReference>
<comment type="caution">
    <text evidence="5">The sequence shown here is derived from an EMBL/GenBank/DDBJ whole genome shotgun (WGS) entry which is preliminary data.</text>
</comment>
<dbReference type="PANTHER" id="PTHR43976:SF16">
    <property type="entry name" value="SHORT-CHAIN DEHYDROGENASE_REDUCTASE FAMILY PROTEIN"/>
    <property type="match status" value="1"/>
</dbReference>
<keyword evidence="6" id="KW-1185">Reference proteome</keyword>
<dbReference type="InterPro" id="IPR020904">
    <property type="entry name" value="Sc_DH/Rdtase_CS"/>
</dbReference>
<evidence type="ECO:0000256" key="1">
    <source>
        <dbReference type="ARBA" id="ARBA00006484"/>
    </source>
</evidence>
<evidence type="ECO:0000313" key="6">
    <source>
        <dbReference type="Proteomes" id="UP001140510"/>
    </source>
</evidence>
<dbReference type="Proteomes" id="UP001140510">
    <property type="component" value="Unassembled WGS sequence"/>
</dbReference>
<dbReference type="AlphaFoldDB" id="A0A9W8ZK68"/>
<dbReference type="SUPFAM" id="SSF51735">
    <property type="entry name" value="NAD(P)-binding Rossmann-fold domains"/>
    <property type="match status" value="1"/>
</dbReference>
<reference evidence="5" key="1">
    <citation type="submission" date="2022-10" db="EMBL/GenBank/DDBJ databases">
        <title>Tapping the CABI collections for fungal endophytes: first genome assemblies for Collariella, Neodidymelliopsis, Ascochyta clinopodiicola, Didymella pomorum, Didymosphaeria variabile, Neocosmospora piperis and Neocucurbitaria cava.</title>
        <authorList>
            <person name="Hill R."/>
        </authorList>
    </citation>
    <scope>NUCLEOTIDE SEQUENCE</scope>
    <source>
        <strain evidence="5">IMI 355091</strain>
    </source>
</reference>
<evidence type="ECO:0000256" key="2">
    <source>
        <dbReference type="ARBA" id="ARBA00022857"/>
    </source>
</evidence>
<evidence type="ECO:0008006" key="7">
    <source>
        <dbReference type="Google" id="ProtNLM"/>
    </source>
</evidence>
<dbReference type="InterPro" id="IPR051911">
    <property type="entry name" value="SDR_oxidoreductase"/>
</dbReference>
<accession>A0A9W8ZK68</accession>
<comment type="similarity">
    <text evidence="1 4">Belongs to the short-chain dehydrogenases/reductases (SDR) family.</text>
</comment>
<keyword evidence="2" id="KW-0521">NADP</keyword>
<sequence>MTSYPNASWEPLDVSSPDLEAQLSTIVKKHGPVDVLINNAGFSIGGVLENTLLDLIRDQYETNIFGAIRTMQAVIPHMRTNSNGVIVNISSATFWMPPPGVSVYASTKFALEGLSAALASELAPFGIRVLIAQPGGMQTAFAGPEKAGKQLVPLPDEYKGTPAEFVMKFVESEKGKDTDPKKAARAIVNEVLEPTVVGGNKLVRLQLGSEVTGALKGAVDFLLLLSLPDLLHKLIQIILGILSLPLFALHPSNGMVNIIDRITSCPHI</sequence>
<dbReference type="Gene3D" id="3.40.50.720">
    <property type="entry name" value="NAD(P)-binding Rossmann-like Domain"/>
    <property type="match status" value="1"/>
</dbReference>
<keyword evidence="3" id="KW-0560">Oxidoreductase</keyword>
<dbReference type="InterPro" id="IPR036291">
    <property type="entry name" value="NAD(P)-bd_dom_sf"/>
</dbReference>
<gene>
    <name evidence="5" type="ORF">N0V91_003616</name>
</gene>
<dbReference type="PROSITE" id="PS00061">
    <property type="entry name" value="ADH_SHORT"/>
    <property type="match status" value="1"/>
</dbReference>
<evidence type="ECO:0000256" key="4">
    <source>
        <dbReference type="RuleBase" id="RU000363"/>
    </source>
</evidence>
<dbReference type="Pfam" id="PF00106">
    <property type="entry name" value="adh_short"/>
    <property type="match status" value="1"/>
</dbReference>
<dbReference type="OrthoDB" id="1274115at2759"/>
<name>A0A9W8ZK68_9PLEO</name>
<evidence type="ECO:0000256" key="3">
    <source>
        <dbReference type="ARBA" id="ARBA00023002"/>
    </source>
</evidence>
<proteinExistence type="inferred from homology"/>
<dbReference type="GO" id="GO:0016491">
    <property type="term" value="F:oxidoreductase activity"/>
    <property type="evidence" value="ECO:0007669"/>
    <property type="project" value="UniProtKB-KW"/>
</dbReference>
<evidence type="ECO:0000313" key="5">
    <source>
        <dbReference type="EMBL" id="KAJ4407950.1"/>
    </source>
</evidence>
<dbReference type="PANTHER" id="PTHR43976">
    <property type="entry name" value="SHORT CHAIN DEHYDROGENASE"/>
    <property type="match status" value="1"/>
</dbReference>
<organism evidence="5 6">
    <name type="scientific">Didymella pomorum</name>
    <dbReference type="NCBI Taxonomy" id="749634"/>
    <lineage>
        <taxon>Eukaryota</taxon>
        <taxon>Fungi</taxon>
        <taxon>Dikarya</taxon>
        <taxon>Ascomycota</taxon>
        <taxon>Pezizomycotina</taxon>
        <taxon>Dothideomycetes</taxon>
        <taxon>Pleosporomycetidae</taxon>
        <taxon>Pleosporales</taxon>
        <taxon>Pleosporineae</taxon>
        <taxon>Didymellaceae</taxon>
        <taxon>Didymella</taxon>
    </lineage>
</organism>
<protein>
    <recommendedName>
        <fullName evidence="7">Oxidoreductase</fullName>
    </recommendedName>
</protein>
<dbReference type="InterPro" id="IPR002347">
    <property type="entry name" value="SDR_fam"/>
</dbReference>
<dbReference type="EMBL" id="JAPEVA010000018">
    <property type="protein sequence ID" value="KAJ4407950.1"/>
    <property type="molecule type" value="Genomic_DNA"/>
</dbReference>